<dbReference type="GeneID" id="81375172"/>
<reference evidence="2" key="2">
    <citation type="journal article" date="2023" name="IMA Fungus">
        <title>Comparative genomic study of the Penicillium genus elucidates a diverse pangenome and 15 lateral gene transfer events.</title>
        <authorList>
            <person name="Petersen C."/>
            <person name="Sorensen T."/>
            <person name="Nielsen M.R."/>
            <person name="Sondergaard T.E."/>
            <person name="Sorensen J.L."/>
            <person name="Fitzpatrick D.A."/>
            <person name="Frisvad J.C."/>
            <person name="Nielsen K.L."/>
        </authorList>
    </citation>
    <scope>NUCLEOTIDE SEQUENCE</scope>
    <source>
        <strain evidence="2">IBT 29677</strain>
    </source>
</reference>
<dbReference type="PANTHER" id="PTHR39476:SF1">
    <property type="entry name" value="NADH DEHYDROGENASE [UBIQUINONE] 1 BETA SUBCOMPLEX SUBUNIT 4"/>
    <property type="match status" value="1"/>
</dbReference>
<keyword evidence="1" id="KW-1133">Transmembrane helix</keyword>
<dbReference type="AlphaFoldDB" id="A0A9W9SH03"/>
<evidence type="ECO:0008006" key="4">
    <source>
        <dbReference type="Google" id="ProtNLM"/>
    </source>
</evidence>
<dbReference type="EMBL" id="JAPZBU010000011">
    <property type="protein sequence ID" value="KAJ5378436.1"/>
    <property type="molecule type" value="Genomic_DNA"/>
</dbReference>
<sequence>MAGPSKSLVLDPALQKYYELNANRYKYFKWTPRHAWTSIIYAIAIPATLTLVAYKTEVGRPDLPTRGKGRDQFAGNFANSSQGLFELRGKRKGDTMVEW</sequence>
<keyword evidence="1" id="KW-0472">Membrane</keyword>
<protein>
    <recommendedName>
        <fullName evidence="4">NADH-ubiquinone oxidoreductase B15 subunit</fullName>
    </recommendedName>
</protein>
<keyword evidence="1" id="KW-0812">Transmembrane</keyword>
<evidence type="ECO:0000256" key="1">
    <source>
        <dbReference type="SAM" id="Phobius"/>
    </source>
</evidence>
<reference evidence="2" key="1">
    <citation type="submission" date="2022-12" db="EMBL/GenBank/DDBJ databases">
        <authorList>
            <person name="Petersen C."/>
        </authorList>
    </citation>
    <scope>NUCLEOTIDE SEQUENCE</scope>
    <source>
        <strain evidence="2">IBT 29677</strain>
    </source>
</reference>
<name>A0A9W9SH03_9EURO</name>
<keyword evidence="3" id="KW-1185">Reference proteome</keyword>
<dbReference type="OrthoDB" id="15108at2759"/>
<dbReference type="Proteomes" id="UP001147747">
    <property type="component" value="Unassembled WGS sequence"/>
</dbReference>
<feature type="transmembrane region" description="Helical" evidence="1">
    <location>
        <begin position="35"/>
        <end position="54"/>
    </location>
</feature>
<organism evidence="2 3">
    <name type="scientific">Penicillium cosmopolitanum</name>
    <dbReference type="NCBI Taxonomy" id="1131564"/>
    <lineage>
        <taxon>Eukaryota</taxon>
        <taxon>Fungi</taxon>
        <taxon>Dikarya</taxon>
        <taxon>Ascomycota</taxon>
        <taxon>Pezizomycotina</taxon>
        <taxon>Eurotiomycetes</taxon>
        <taxon>Eurotiomycetidae</taxon>
        <taxon>Eurotiales</taxon>
        <taxon>Aspergillaceae</taxon>
        <taxon>Penicillium</taxon>
    </lineage>
</organism>
<accession>A0A9W9SH03</accession>
<comment type="caution">
    <text evidence="2">The sequence shown here is derived from an EMBL/GenBank/DDBJ whole genome shotgun (WGS) entry which is preliminary data.</text>
</comment>
<dbReference type="PANTHER" id="PTHR39476">
    <property type="entry name" value="NADH:UBIQUINONE OXIDOREDUCTASE 6.6KD SUBUNIT"/>
    <property type="match status" value="1"/>
</dbReference>
<gene>
    <name evidence="2" type="ORF">N7509_011555</name>
</gene>
<dbReference type="RefSeq" id="XP_056482222.1">
    <property type="nucleotide sequence ID" value="XM_056636192.1"/>
</dbReference>
<proteinExistence type="predicted"/>
<evidence type="ECO:0000313" key="3">
    <source>
        <dbReference type="Proteomes" id="UP001147747"/>
    </source>
</evidence>
<evidence type="ECO:0000313" key="2">
    <source>
        <dbReference type="EMBL" id="KAJ5378436.1"/>
    </source>
</evidence>